<proteinExistence type="predicted"/>
<feature type="domain" description="Retrotransposon Copia-like N-terminal" evidence="2">
    <location>
        <begin position="31"/>
        <end position="76"/>
    </location>
</feature>
<dbReference type="Proteomes" id="UP000827721">
    <property type="component" value="Unassembled WGS sequence"/>
</dbReference>
<dbReference type="PANTHER" id="PTHR34222:SF99">
    <property type="entry name" value="PROTEIN, PUTATIVE-RELATED"/>
    <property type="match status" value="1"/>
</dbReference>
<keyword evidence="4" id="KW-1185">Reference proteome</keyword>
<evidence type="ECO:0000256" key="1">
    <source>
        <dbReference type="SAM" id="MobiDB-lite"/>
    </source>
</evidence>
<dbReference type="Pfam" id="PF14244">
    <property type="entry name" value="Retrotran_gag_3"/>
    <property type="match status" value="1"/>
</dbReference>
<evidence type="ECO:0000313" key="3">
    <source>
        <dbReference type="EMBL" id="KAH7554251.1"/>
    </source>
</evidence>
<organism evidence="3 4">
    <name type="scientific">Xanthoceras sorbifolium</name>
    <dbReference type="NCBI Taxonomy" id="99658"/>
    <lineage>
        <taxon>Eukaryota</taxon>
        <taxon>Viridiplantae</taxon>
        <taxon>Streptophyta</taxon>
        <taxon>Embryophyta</taxon>
        <taxon>Tracheophyta</taxon>
        <taxon>Spermatophyta</taxon>
        <taxon>Magnoliopsida</taxon>
        <taxon>eudicotyledons</taxon>
        <taxon>Gunneridae</taxon>
        <taxon>Pentapetalae</taxon>
        <taxon>rosids</taxon>
        <taxon>malvids</taxon>
        <taxon>Sapindales</taxon>
        <taxon>Sapindaceae</taxon>
        <taxon>Xanthoceroideae</taxon>
        <taxon>Xanthoceras</taxon>
    </lineage>
</organism>
<protein>
    <recommendedName>
        <fullName evidence="2">Retrotransposon Copia-like N-terminal domain-containing protein</fullName>
    </recommendedName>
</protein>
<comment type="caution">
    <text evidence="3">The sequence shown here is derived from an EMBL/GenBank/DDBJ whole genome shotgun (WGS) entry which is preliminary data.</text>
</comment>
<evidence type="ECO:0000259" key="2">
    <source>
        <dbReference type="Pfam" id="PF14244"/>
    </source>
</evidence>
<feature type="region of interest" description="Disordered" evidence="1">
    <location>
        <begin position="246"/>
        <end position="279"/>
    </location>
</feature>
<evidence type="ECO:0000313" key="4">
    <source>
        <dbReference type="Proteomes" id="UP000827721"/>
    </source>
</evidence>
<dbReference type="EMBL" id="JAFEMO010000012">
    <property type="protein sequence ID" value="KAH7554251.1"/>
    <property type="molecule type" value="Genomic_DNA"/>
</dbReference>
<reference evidence="3 4" key="1">
    <citation type="submission" date="2021-02" db="EMBL/GenBank/DDBJ databases">
        <title>Plant Genome Project.</title>
        <authorList>
            <person name="Zhang R.-G."/>
        </authorList>
    </citation>
    <scope>NUCLEOTIDE SEQUENCE [LARGE SCALE GENOMIC DNA]</scope>
    <source>
        <tissue evidence="3">Leaves</tissue>
    </source>
</reference>
<sequence length="289" mass="32701">MTSANSRKKENESAKAMTEKVTDNMDSLTIHHSDHLSLVLVSKTLEDNYGQWSRTIRIALSYKNKIGFINGTIQSPLPTDSKFPAWQWCNHTMKSLWDKLASYYDPISCNCEGLKALVEREEKERVIQFLMGLNESFATVRGSILMMSPLPDTHKIHALVLQQKRQTNVVARRENTGFAAMQTSKNTHGYNSGPYTMAESSQTQDNGRFTIVGKAKKSCSHCGKDYHTADHCYYLIGFPPGYKLHGKDVKPRRKKPNANNTTTDNDFEAPKPTGNMFTPKEFDQLKTLL</sequence>
<gene>
    <name evidence="3" type="ORF">JRO89_XS12G0144300</name>
</gene>
<dbReference type="PANTHER" id="PTHR34222">
    <property type="entry name" value="GAG_PRE-INTEGRS DOMAIN-CONTAINING PROTEIN"/>
    <property type="match status" value="1"/>
</dbReference>
<accession>A0ABQ8HCL7</accession>
<name>A0ABQ8HCL7_9ROSI</name>
<dbReference type="InterPro" id="IPR029472">
    <property type="entry name" value="Copia-like_N"/>
</dbReference>